<proteinExistence type="predicted"/>
<dbReference type="EMBL" id="CP075866">
    <property type="protein sequence ID" value="QYS99065.1"/>
    <property type="molecule type" value="Genomic_DNA"/>
</dbReference>
<dbReference type="Proteomes" id="UP000826661">
    <property type="component" value="Chromosome III"/>
</dbReference>
<accession>A0A8G0LG38</accession>
<evidence type="ECO:0000313" key="2">
    <source>
        <dbReference type="Proteomes" id="UP000826661"/>
    </source>
</evidence>
<dbReference type="AlphaFoldDB" id="A0A8G0LG38"/>
<organism evidence="1 2">
    <name type="scientific">Trichoderma simmonsii</name>
    <dbReference type="NCBI Taxonomy" id="1491479"/>
    <lineage>
        <taxon>Eukaryota</taxon>
        <taxon>Fungi</taxon>
        <taxon>Dikarya</taxon>
        <taxon>Ascomycota</taxon>
        <taxon>Pezizomycotina</taxon>
        <taxon>Sordariomycetes</taxon>
        <taxon>Hypocreomycetidae</taxon>
        <taxon>Hypocreales</taxon>
        <taxon>Hypocreaceae</taxon>
        <taxon>Trichoderma</taxon>
    </lineage>
</organism>
<evidence type="ECO:0000313" key="1">
    <source>
        <dbReference type="EMBL" id="QYS99065.1"/>
    </source>
</evidence>
<gene>
    <name evidence="1" type="ORF">H0G86_006213</name>
</gene>
<keyword evidence="2" id="KW-1185">Reference proteome</keyword>
<protein>
    <submittedName>
        <fullName evidence="1">Uncharacterized protein</fullName>
    </submittedName>
</protein>
<sequence length="115" mass="12777">MQCSEQLDLTCSFHGEASISHGHVMPRDPFKPLTCTLWRLWLQALKRNMLRRGGWSLGPPNRDALLADVSKAASLMGRVKARQTRVEARLNRHQAMAEAGIDNGCDGAPHEVVTM</sequence>
<reference evidence="1 2" key="1">
    <citation type="journal article" date="2021" name="BMC Genomics">
        <title>Telomere-to-telomere genome assembly of asparaginase-producing Trichoderma simmonsii.</title>
        <authorList>
            <person name="Chung D."/>
            <person name="Kwon Y.M."/>
            <person name="Yang Y."/>
        </authorList>
    </citation>
    <scope>NUCLEOTIDE SEQUENCE [LARGE SCALE GENOMIC DNA]</scope>
    <source>
        <strain evidence="1 2">GH-Sj1</strain>
    </source>
</reference>
<name>A0A8G0LG38_9HYPO</name>